<dbReference type="Proteomes" id="UP000749559">
    <property type="component" value="Unassembled WGS sequence"/>
</dbReference>
<protein>
    <recommendedName>
        <fullName evidence="6">Tetraspanin</fullName>
    </recommendedName>
</protein>
<dbReference type="InterPro" id="IPR000301">
    <property type="entry name" value="Tetraspanin_animals"/>
</dbReference>
<dbReference type="PANTHER" id="PTHR19282">
    <property type="entry name" value="TETRASPANIN"/>
    <property type="match status" value="1"/>
</dbReference>
<feature type="transmembrane region" description="Helical" evidence="6">
    <location>
        <begin position="66"/>
        <end position="86"/>
    </location>
</feature>
<evidence type="ECO:0000256" key="4">
    <source>
        <dbReference type="ARBA" id="ARBA00022989"/>
    </source>
</evidence>
<dbReference type="OrthoDB" id="10033535at2759"/>
<feature type="transmembrane region" description="Helical" evidence="6">
    <location>
        <begin position="21"/>
        <end position="46"/>
    </location>
</feature>
<evidence type="ECO:0000256" key="1">
    <source>
        <dbReference type="ARBA" id="ARBA00004141"/>
    </source>
</evidence>
<keyword evidence="5 6" id="KW-0472">Membrane</keyword>
<comment type="subcellular location">
    <subcellularLocation>
        <location evidence="1 6">Membrane</location>
        <topology evidence="1 6">Multi-pass membrane protein</topology>
    </subcellularLocation>
</comment>
<name>A0A8J1TZP0_OWEFU</name>
<dbReference type="Gene3D" id="1.10.1450.10">
    <property type="entry name" value="Tetraspanin"/>
    <property type="match status" value="1"/>
</dbReference>
<dbReference type="PRINTS" id="PR00259">
    <property type="entry name" value="TMFOUR"/>
</dbReference>
<dbReference type="Pfam" id="PF00335">
    <property type="entry name" value="Tetraspanin"/>
    <property type="match status" value="1"/>
</dbReference>
<evidence type="ECO:0000256" key="6">
    <source>
        <dbReference type="RuleBase" id="RU361218"/>
    </source>
</evidence>
<dbReference type="GO" id="GO:0005886">
    <property type="term" value="C:plasma membrane"/>
    <property type="evidence" value="ECO:0007669"/>
    <property type="project" value="TreeGrafter"/>
</dbReference>
<comment type="similarity">
    <text evidence="2 6">Belongs to the tetraspanin (TM4SF) family.</text>
</comment>
<evidence type="ECO:0000313" key="8">
    <source>
        <dbReference type="Proteomes" id="UP000749559"/>
    </source>
</evidence>
<dbReference type="PIRSF" id="PIRSF002419">
    <property type="entry name" value="Tetraspanin"/>
    <property type="match status" value="1"/>
</dbReference>
<proteinExistence type="inferred from homology"/>
<comment type="caution">
    <text evidence="7">The sequence shown here is derived from an EMBL/GenBank/DDBJ whole genome shotgun (WGS) entry which is preliminary data.</text>
</comment>
<gene>
    <name evidence="7" type="ORF">OFUS_LOCUS12857</name>
</gene>
<feature type="transmembrane region" description="Helical" evidence="6">
    <location>
        <begin position="98"/>
        <end position="123"/>
    </location>
</feature>
<accession>A0A8J1TZP0</accession>
<evidence type="ECO:0000256" key="3">
    <source>
        <dbReference type="ARBA" id="ARBA00022692"/>
    </source>
</evidence>
<reference evidence="7" key="1">
    <citation type="submission" date="2022-03" db="EMBL/GenBank/DDBJ databases">
        <authorList>
            <person name="Martin C."/>
        </authorList>
    </citation>
    <scope>NUCLEOTIDE SEQUENCE</scope>
</reference>
<evidence type="ECO:0000256" key="5">
    <source>
        <dbReference type="ARBA" id="ARBA00023136"/>
    </source>
</evidence>
<dbReference type="PANTHER" id="PTHR19282:SF551">
    <property type="entry name" value="RE08073P-RELATED"/>
    <property type="match status" value="1"/>
</dbReference>
<dbReference type="AlphaFoldDB" id="A0A8J1TZP0"/>
<organism evidence="7 8">
    <name type="scientific">Owenia fusiformis</name>
    <name type="common">Polychaete worm</name>
    <dbReference type="NCBI Taxonomy" id="6347"/>
    <lineage>
        <taxon>Eukaryota</taxon>
        <taxon>Metazoa</taxon>
        <taxon>Spiralia</taxon>
        <taxon>Lophotrochozoa</taxon>
        <taxon>Annelida</taxon>
        <taxon>Polychaeta</taxon>
        <taxon>Sedentaria</taxon>
        <taxon>Canalipalpata</taxon>
        <taxon>Sabellida</taxon>
        <taxon>Oweniida</taxon>
        <taxon>Oweniidae</taxon>
        <taxon>Owenia</taxon>
    </lineage>
</organism>
<keyword evidence="3 6" id="KW-0812">Transmembrane</keyword>
<dbReference type="InterPro" id="IPR018499">
    <property type="entry name" value="Tetraspanin/Peripherin"/>
</dbReference>
<sequence length="301" mass="32072">MGKGSGKGEGKGEGGVGCCGGIIKLLLFIFNVVFWLIGAAILGVGIWLKVDKNLVENINKLLPGPYLDIIAIVMIVLGALIFLIGFSGCCGACQESICLLAIYITLMVIIIIAEIAVGVFAYVHRNTLEKELGGALKGQVTNDYEFDNGIGYAWNFLQTEFKCCGSAGPKDFENSKWRQSSGNATQGINVPVTCCVPVSKAGNPQTTVAKNPTLCEAAAATAFAGGAPNKDYLYTDGCYDKLLEFIKKYGVYIIAGLGAVAAIQLFGIAFTSFLIHRIKKSKQEENDALEMQGRSNPGMKV</sequence>
<keyword evidence="8" id="KW-1185">Reference proteome</keyword>
<evidence type="ECO:0000256" key="2">
    <source>
        <dbReference type="ARBA" id="ARBA00006840"/>
    </source>
</evidence>
<keyword evidence="4 6" id="KW-1133">Transmembrane helix</keyword>
<feature type="transmembrane region" description="Helical" evidence="6">
    <location>
        <begin position="249"/>
        <end position="275"/>
    </location>
</feature>
<evidence type="ECO:0000313" key="7">
    <source>
        <dbReference type="EMBL" id="CAH1787084.1"/>
    </source>
</evidence>
<dbReference type="SUPFAM" id="SSF48652">
    <property type="entry name" value="Tetraspanin"/>
    <property type="match status" value="1"/>
</dbReference>
<dbReference type="EMBL" id="CAIIXF020000006">
    <property type="protein sequence ID" value="CAH1787084.1"/>
    <property type="molecule type" value="Genomic_DNA"/>
</dbReference>
<dbReference type="InterPro" id="IPR008952">
    <property type="entry name" value="Tetraspanin_EC2_sf"/>
</dbReference>